<evidence type="ECO:0000313" key="3">
    <source>
        <dbReference type="Proteomes" id="UP001454036"/>
    </source>
</evidence>
<keyword evidence="3" id="KW-1185">Reference proteome</keyword>
<reference evidence="2 3" key="1">
    <citation type="submission" date="2024-01" db="EMBL/GenBank/DDBJ databases">
        <title>The complete chloroplast genome sequence of Lithospermum erythrorhizon: insights into the phylogenetic relationship among Boraginaceae species and the maternal lineages of purple gromwells.</title>
        <authorList>
            <person name="Okada T."/>
            <person name="Watanabe K."/>
        </authorList>
    </citation>
    <scope>NUCLEOTIDE SEQUENCE [LARGE SCALE GENOMIC DNA]</scope>
</reference>
<feature type="compositionally biased region" description="Basic and acidic residues" evidence="1">
    <location>
        <begin position="1"/>
        <end position="12"/>
    </location>
</feature>
<feature type="region of interest" description="Disordered" evidence="1">
    <location>
        <begin position="1"/>
        <end position="24"/>
    </location>
</feature>
<dbReference type="EMBL" id="BAABME010007794">
    <property type="protein sequence ID" value="GAA0171733.1"/>
    <property type="molecule type" value="Genomic_DNA"/>
</dbReference>
<dbReference type="AlphaFoldDB" id="A0AAV3R8Y9"/>
<proteinExistence type="predicted"/>
<evidence type="ECO:0000256" key="1">
    <source>
        <dbReference type="SAM" id="MobiDB-lite"/>
    </source>
</evidence>
<organism evidence="2 3">
    <name type="scientific">Lithospermum erythrorhizon</name>
    <name type="common">Purple gromwell</name>
    <name type="synonym">Lithospermum officinale var. erythrorhizon</name>
    <dbReference type="NCBI Taxonomy" id="34254"/>
    <lineage>
        <taxon>Eukaryota</taxon>
        <taxon>Viridiplantae</taxon>
        <taxon>Streptophyta</taxon>
        <taxon>Embryophyta</taxon>
        <taxon>Tracheophyta</taxon>
        <taxon>Spermatophyta</taxon>
        <taxon>Magnoliopsida</taxon>
        <taxon>eudicotyledons</taxon>
        <taxon>Gunneridae</taxon>
        <taxon>Pentapetalae</taxon>
        <taxon>asterids</taxon>
        <taxon>lamiids</taxon>
        <taxon>Boraginales</taxon>
        <taxon>Boraginaceae</taxon>
        <taxon>Boraginoideae</taxon>
        <taxon>Lithospermeae</taxon>
        <taxon>Lithospermum</taxon>
    </lineage>
</organism>
<gene>
    <name evidence="2" type="ORF">LIER_25698</name>
</gene>
<accession>A0AAV3R8Y9</accession>
<sequence>MYEQSYTHHEESGEQYMGKSQFPQPSRPIDIDYMNMFEESYPNQFQGGYHECYIQESGRKYVSDDDLFHILGEIAQEHDGTSDHDIFRKFFSKVEKDVHFDRLKKFYRLMNPENDSNAPEYQERGINIEASSTKGDIKHKLERFKIKNLNLGGVVKEEK</sequence>
<name>A0AAV3R8Y9_LITER</name>
<dbReference type="Proteomes" id="UP001454036">
    <property type="component" value="Unassembled WGS sequence"/>
</dbReference>
<comment type="caution">
    <text evidence="2">The sequence shown here is derived from an EMBL/GenBank/DDBJ whole genome shotgun (WGS) entry which is preliminary data.</text>
</comment>
<protein>
    <submittedName>
        <fullName evidence="2">Uncharacterized protein</fullName>
    </submittedName>
</protein>
<evidence type="ECO:0000313" key="2">
    <source>
        <dbReference type="EMBL" id="GAA0171733.1"/>
    </source>
</evidence>